<reference evidence="2 3" key="1">
    <citation type="journal article" date="2020" name="Genome Biol. Evol.">
        <title>A new high-quality draft genome assembly of the Chinese cordyceps Ophiocordyceps sinensis.</title>
        <authorList>
            <person name="Shu R."/>
            <person name="Zhang J."/>
            <person name="Meng Q."/>
            <person name="Zhang H."/>
            <person name="Zhou G."/>
            <person name="Li M."/>
            <person name="Wu P."/>
            <person name="Zhao Y."/>
            <person name="Chen C."/>
            <person name="Qin Q."/>
        </authorList>
    </citation>
    <scope>NUCLEOTIDE SEQUENCE [LARGE SCALE GENOMIC DNA]</scope>
    <source>
        <strain evidence="2 3">IOZ07</strain>
    </source>
</reference>
<proteinExistence type="predicted"/>
<gene>
    <name evidence="2" type="ORF">G6O67_003353</name>
</gene>
<comment type="caution">
    <text evidence="2">The sequence shown here is derived from an EMBL/GenBank/DDBJ whole genome shotgun (WGS) entry which is preliminary data.</text>
</comment>
<sequence length="316" mass="34025">MSGMPCALLYIDAGGETRPPTPRRETRQTQSCPRRASFGERRDKPILPQRRNSVHFSANEFGPPISIGQSIAQLLAINRGPYRPFPEVDGPHLHGLVVVLAKLQPIGAVVAALIHLAHPVPLVAEMPGDVAVGKGTDRLGDLGVLAVQHLNHPLRGADRVSDDTVEGLLLRDALHPAVTRHQIDLVSRVAVLLVKGHEVVDEGDRRLDLGNDRRDLREEGLFVKVAPGEETAAADAAQTVQATKMEGEGFRPGVTKKIMLLHPAALEVVKGAARDGQGAIAPVVTEELGQVGVHQPPERMLLLLALDEVAAERFHL</sequence>
<keyword evidence="3" id="KW-1185">Reference proteome</keyword>
<evidence type="ECO:0000313" key="3">
    <source>
        <dbReference type="Proteomes" id="UP000557566"/>
    </source>
</evidence>
<feature type="region of interest" description="Disordered" evidence="1">
    <location>
        <begin position="12"/>
        <end position="52"/>
    </location>
</feature>
<evidence type="ECO:0000313" key="2">
    <source>
        <dbReference type="EMBL" id="KAF4511571.1"/>
    </source>
</evidence>
<protein>
    <submittedName>
        <fullName evidence="2">Uncharacterized protein</fullName>
    </submittedName>
</protein>
<accession>A0A8H4PW17</accession>
<evidence type="ECO:0000256" key="1">
    <source>
        <dbReference type="SAM" id="MobiDB-lite"/>
    </source>
</evidence>
<dbReference type="Proteomes" id="UP000557566">
    <property type="component" value="Unassembled WGS sequence"/>
</dbReference>
<name>A0A8H4PW17_9HYPO</name>
<dbReference type="AlphaFoldDB" id="A0A8H4PW17"/>
<organism evidence="2 3">
    <name type="scientific">Ophiocordyceps sinensis</name>
    <dbReference type="NCBI Taxonomy" id="72228"/>
    <lineage>
        <taxon>Eukaryota</taxon>
        <taxon>Fungi</taxon>
        <taxon>Dikarya</taxon>
        <taxon>Ascomycota</taxon>
        <taxon>Pezizomycotina</taxon>
        <taxon>Sordariomycetes</taxon>
        <taxon>Hypocreomycetidae</taxon>
        <taxon>Hypocreales</taxon>
        <taxon>Ophiocordycipitaceae</taxon>
        <taxon>Ophiocordyceps</taxon>
    </lineage>
</organism>
<dbReference type="EMBL" id="JAAVMX010000003">
    <property type="protein sequence ID" value="KAF4511571.1"/>
    <property type="molecule type" value="Genomic_DNA"/>
</dbReference>